<dbReference type="EMBL" id="NCKW01005342">
    <property type="protein sequence ID" value="POM73002.1"/>
    <property type="molecule type" value="Genomic_DNA"/>
</dbReference>
<dbReference type="GO" id="GO:0005634">
    <property type="term" value="C:nucleus"/>
    <property type="evidence" value="ECO:0007669"/>
    <property type="project" value="UniProtKB-SubCell"/>
</dbReference>
<dbReference type="PANTHER" id="PTHR22928">
    <property type="entry name" value="TELOMERE-ASSOCIATED PROTEIN RIF1"/>
    <property type="match status" value="1"/>
</dbReference>
<evidence type="ECO:0000256" key="3">
    <source>
        <dbReference type="ARBA" id="ARBA00022454"/>
    </source>
</evidence>
<gene>
    <name evidence="9" type="ORF">PHPALM_10198</name>
</gene>
<accession>A0A2P4Y5B3</accession>
<feature type="compositionally biased region" description="Low complexity" evidence="7">
    <location>
        <begin position="718"/>
        <end position="730"/>
    </location>
</feature>
<keyword evidence="4" id="KW-0779">Telomere</keyword>
<feature type="domain" description="Telomere-associated protein Rif1 N-terminal" evidence="8">
    <location>
        <begin position="27"/>
        <end position="353"/>
    </location>
</feature>
<dbReference type="InterPro" id="IPR022031">
    <property type="entry name" value="Rif1_N"/>
</dbReference>
<evidence type="ECO:0000256" key="4">
    <source>
        <dbReference type="ARBA" id="ARBA00022895"/>
    </source>
</evidence>
<organism evidence="9 10">
    <name type="scientific">Phytophthora palmivora</name>
    <dbReference type="NCBI Taxonomy" id="4796"/>
    <lineage>
        <taxon>Eukaryota</taxon>
        <taxon>Sar</taxon>
        <taxon>Stramenopiles</taxon>
        <taxon>Oomycota</taxon>
        <taxon>Peronosporomycetes</taxon>
        <taxon>Peronosporales</taxon>
        <taxon>Peronosporaceae</taxon>
        <taxon>Phytophthora</taxon>
    </lineage>
</organism>
<feature type="region of interest" description="Disordered" evidence="7">
    <location>
        <begin position="933"/>
        <end position="1017"/>
    </location>
</feature>
<reference evidence="9 10" key="1">
    <citation type="journal article" date="2017" name="Genome Biol. Evol.">
        <title>Phytophthora megakarya and P. palmivora, closely related causal agents of cacao black pod rot, underwent increases in genome sizes and gene numbers by different mechanisms.</title>
        <authorList>
            <person name="Ali S.S."/>
            <person name="Shao J."/>
            <person name="Lary D.J."/>
            <person name="Kronmiller B."/>
            <person name="Shen D."/>
            <person name="Strem M.D."/>
            <person name="Amoako-Attah I."/>
            <person name="Akrofi A.Y."/>
            <person name="Begoude B.A."/>
            <person name="Ten Hoopen G.M."/>
            <person name="Coulibaly K."/>
            <person name="Kebe B.I."/>
            <person name="Melnick R.L."/>
            <person name="Guiltinan M.J."/>
            <person name="Tyler B.M."/>
            <person name="Meinhardt L.W."/>
            <person name="Bailey B.A."/>
        </authorList>
    </citation>
    <scope>NUCLEOTIDE SEQUENCE [LARGE SCALE GENOMIC DNA]</scope>
    <source>
        <strain evidence="10">sbr112.9</strain>
    </source>
</reference>
<evidence type="ECO:0000256" key="7">
    <source>
        <dbReference type="SAM" id="MobiDB-lite"/>
    </source>
</evidence>
<keyword evidence="5" id="KW-0539">Nucleus</keyword>
<comment type="subcellular location">
    <subcellularLocation>
        <location evidence="2">Chromosome</location>
        <location evidence="2">Telomere</location>
    </subcellularLocation>
    <subcellularLocation>
        <location evidence="1">Nucleus</location>
    </subcellularLocation>
</comment>
<dbReference type="InterPro" id="IPR016024">
    <property type="entry name" value="ARM-type_fold"/>
</dbReference>
<feature type="compositionally biased region" description="Basic and acidic residues" evidence="7">
    <location>
        <begin position="1007"/>
        <end position="1017"/>
    </location>
</feature>
<protein>
    <recommendedName>
        <fullName evidence="8">Telomere-associated protein Rif1 N-terminal domain-containing protein</fullName>
    </recommendedName>
</protein>
<evidence type="ECO:0000313" key="9">
    <source>
        <dbReference type="EMBL" id="POM73002.1"/>
    </source>
</evidence>
<feature type="region of interest" description="Disordered" evidence="7">
    <location>
        <begin position="786"/>
        <end position="826"/>
    </location>
</feature>
<dbReference type="GO" id="GO:0000781">
    <property type="term" value="C:chromosome, telomeric region"/>
    <property type="evidence" value="ECO:0007669"/>
    <property type="project" value="UniProtKB-SubCell"/>
</dbReference>
<dbReference type="SUPFAM" id="SSF48371">
    <property type="entry name" value="ARM repeat"/>
    <property type="match status" value="1"/>
</dbReference>
<feature type="region of interest" description="Disordered" evidence="7">
    <location>
        <begin position="718"/>
        <end position="741"/>
    </location>
</feature>
<evidence type="ECO:0000256" key="5">
    <source>
        <dbReference type="ARBA" id="ARBA00023242"/>
    </source>
</evidence>
<comment type="caution">
    <text evidence="9">The sequence shown here is derived from an EMBL/GenBank/DDBJ whole genome shotgun (WGS) entry which is preliminary data.</text>
</comment>
<keyword evidence="6" id="KW-0131">Cell cycle</keyword>
<name>A0A2P4Y5B3_9STRA</name>
<proteinExistence type="predicted"/>
<dbReference type="PANTHER" id="PTHR22928:SF3">
    <property type="entry name" value="TELOMERE-ASSOCIATED PROTEIN RIF1"/>
    <property type="match status" value="1"/>
</dbReference>
<sequence length="1144" mass="127568">MEAAETQLARALEELTTRELPLSRGLETRIDAYLRLEELLRLEDSEASVRELQRHLSSLLSELRLDLRLSSLTDVLHAALRCLSYLMHHRSLAAAFSDEHMTCILGELITLLFSTQDQTTYKLCLWCLTVQNFSAQRHNLLPKTVEGLVQAVVNPFKSRAIEVQALKGLHLLLVKYPDKIGVDNAVLRIYVRPIASRLASSECSTRTQARLVLEETSKHLAKWTQETLEMIQHCAEKYILPAMKMHIEHNRKKDAVFLWKLTLVLLKSKFSSELGRLNKVLYVPEKCMDDEDAAVRLIALQAWAELADIFHDAQNWLFNSAVVSLLVWPIKICLEQELLLNVVDAAFVSWCKIVSVAVQDFNAYCKLQQRTTEVGKQQQLPKWKFWFGDLVMSPLLTLMKKRIYPRDRTSTVELDHFIEFAKGLWEPEACETKSHLSRSESSSSTTIGGSSMDGSYGTSQITSNFGVRLVRMAIDFSFGLLTSRSGSAEMTNEPTKQSEQDAENQTAKIVVASVGFGLEWQLRLLAPLVSGVASTGYLQAVMLHPKSKLFDHISQRMEYLKDMYVQCSTVLEKWSNSTADELQIDFSMKSNALPYLVMNLLFEYAVFVDDANNDRGDIKQSTLALLDVVMKKLTENLGIVTQQQARGLDAVIRFGEESIHAAHELVDDDFATSGRRSMLDELVRVSKNLTEHTYESQQNASILLDLHQSRGGTVVVVPETTSTASSPTPSDDSDAKEKGASVVVQEPEYVSASLDTSTSSPCLLSGDISTVLSASPAEASAVVTIDEKAKPPSIDQQNSDRAISAAEGADTKASPTTPEQIGIPEQKCTKSSDANVMLPSIGSQSAPSKLAAGFSQRPNLKTSQCVYPDLVGCTEGIASLYRHFPMGFRPFFSFYKVKTIGDLSALPVEKVRTFGLKEPVSTVRRALEEFNGRKDRMKSLTGSPFRQRGGSSPASGTPSPHKQPPKRPFHLESGEIAPLALEKRQHKRTKRSLVLDGDDGDEQEESEGTRRKPKLADRVTFCLQTGETGETRITRPGEDSQDQLIPSEKVKDKESVQEKMDTYTLKLLQHLRRSVYYMDKLVTEEESMSEEASLQTSIANVGGVITNYQEAHDLVSQLALQLQIATETSSKRCRKLLDKPVMRR</sequence>
<evidence type="ECO:0000256" key="1">
    <source>
        <dbReference type="ARBA" id="ARBA00004123"/>
    </source>
</evidence>
<feature type="compositionally biased region" description="Low complexity" evidence="7">
    <location>
        <begin position="949"/>
        <end position="960"/>
    </location>
</feature>
<evidence type="ECO:0000256" key="6">
    <source>
        <dbReference type="ARBA" id="ARBA00023306"/>
    </source>
</evidence>
<dbReference type="AlphaFoldDB" id="A0A2P4Y5B3"/>
<dbReference type="OrthoDB" id="5399929at2759"/>
<keyword evidence="10" id="KW-1185">Reference proteome</keyword>
<evidence type="ECO:0000313" key="10">
    <source>
        <dbReference type="Proteomes" id="UP000237271"/>
    </source>
</evidence>
<dbReference type="GO" id="GO:0000723">
    <property type="term" value="P:telomere maintenance"/>
    <property type="evidence" value="ECO:0007669"/>
    <property type="project" value="TreeGrafter"/>
</dbReference>
<evidence type="ECO:0000256" key="2">
    <source>
        <dbReference type="ARBA" id="ARBA00004574"/>
    </source>
</evidence>
<keyword evidence="3" id="KW-0158">Chromosome</keyword>
<dbReference type="Proteomes" id="UP000237271">
    <property type="component" value="Unassembled WGS sequence"/>
</dbReference>
<feature type="compositionally biased region" description="Acidic residues" evidence="7">
    <location>
        <begin position="996"/>
        <end position="1006"/>
    </location>
</feature>
<evidence type="ECO:0000259" key="8">
    <source>
        <dbReference type="Pfam" id="PF12231"/>
    </source>
</evidence>
<dbReference type="Pfam" id="PF12231">
    <property type="entry name" value="Rif1_N"/>
    <property type="match status" value="1"/>
</dbReference>